<protein>
    <submittedName>
        <fullName evidence="1">Uncharacterized protein</fullName>
    </submittedName>
</protein>
<keyword evidence="2" id="KW-1185">Reference proteome</keyword>
<gene>
    <name evidence="1" type="ORF">Salat_0517200</name>
</gene>
<reference evidence="1" key="1">
    <citation type="submission" date="2020-06" db="EMBL/GenBank/DDBJ databases">
        <authorList>
            <person name="Li T."/>
            <person name="Hu X."/>
            <person name="Zhang T."/>
            <person name="Song X."/>
            <person name="Zhang H."/>
            <person name="Dai N."/>
            <person name="Sheng W."/>
            <person name="Hou X."/>
            <person name="Wei L."/>
        </authorList>
    </citation>
    <scope>NUCLEOTIDE SEQUENCE</scope>
    <source>
        <strain evidence="1">3651</strain>
        <tissue evidence="1">Leaf</tissue>
    </source>
</reference>
<reference evidence="1" key="2">
    <citation type="journal article" date="2024" name="Plant">
        <title>Genomic evolution and insights into agronomic trait innovations of Sesamum species.</title>
        <authorList>
            <person name="Miao H."/>
            <person name="Wang L."/>
            <person name="Qu L."/>
            <person name="Liu H."/>
            <person name="Sun Y."/>
            <person name="Le M."/>
            <person name="Wang Q."/>
            <person name="Wei S."/>
            <person name="Zheng Y."/>
            <person name="Lin W."/>
            <person name="Duan Y."/>
            <person name="Cao H."/>
            <person name="Xiong S."/>
            <person name="Wang X."/>
            <person name="Wei L."/>
            <person name="Li C."/>
            <person name="Ma Q."/>
            <person name="Ju M."/>
            <person name="Zhao R."/>
            <person name="Li G."/>
            <person name="Mu C."/>
            <person name="Tian Q."/>
            <person name="Mei H."/>
            <person name="Zhang T."/>
            <person name="Gao T."/>
            <person name="Zhang H."/>
        </authorList>
    </citation>
    <scope>NUCLEOTIDE SEQUENCE</scope>
    <source>
        <strain evidence="1">3651</strain>
    </source>
</reference>
<comment type="caution">
    <text evidence="1">The sequence shown here is derived from an EMBL/GenBank/DDBJ whole genome shotgun (WGS) entry which is preliminary data.</text>
</comment>
<dbReference type="EMBL" id="JACGWO010000001">
    <property type="protein sequence ID" value="KAK4441823.1"/>
    <property type="molecule type" value="Genomic_DNA"/>
</dbReference>
<sequence>MTRNSALCYQGVCGMLTRILTGFVWFGGFSQHELLVAEAKLARESGPARRRGATIFGDFSELGRSDSTEPDKRGEAPACRVGVAAAENFSLERLLQQAPGVGVATGVSEVRTARKGPAGAEDRGIDDLANCVPSTIPECHFVSLRAAHEDVEGQEGVAGLVGMVRLARENGLGVVR</sequence>
<evidence type="ECO:0000313" key="1">
    <source>
        <dbReference type="EMBL" id="KAK4441823.1"/>
    </source>
</evidence>
<proteinExistence type="predicted"/>
<name>A0AAE1Z5I6_9LAMI</name>
<dbReference type="Proteomes" id="UP001293254">
    <property type="component" value="Unassembled WGS sequence"/>
</dbReference>
<evidence type="ECO:0000313" key="2">
    <source>
        <dbReference type="Proteomes" id="UP001293254"/>
    </source>
</evidence>
<organism evidence="1 2">
    <name type="scientific">Sesamum alatum</name>
    <dbReference type="NCBI Taxonomy" id="300844"/>
    <lineage>
        <taxon>Eukaryota</taxon>
        <taxon>Viridiplantae</taxon>
        <taxon>Streptophyta</taxon>
        <taxon>Embryophyta</taxon>
        <taxon>Tracheophyta</taxon>
        <taxon>Spermatophyta</taxon>
        <taxon>Magnoliopsida</taxon>
        <taxon>eudicotyledons</taxon>
        <taxon>Gunneridae</taxon>
        <taxon>Pentapetalae</taxon>
        <taxon>asterids</taxon>
        <taxon>lamiids</taxon>
        <taxon>Lamiales</taxon>
        <taxon>Pedaliaceae</taxon>
        <taxon>Sesamum</taxon>
    </lineage>
</organism>
<accession>A0AAE1Z5I6</accession>
<dbReference type="AlphaFoldDB" id="A0AAE1Z5I6"/>